<dbReference type="InterPro" id="IPR036186">
    <property type="entry name" value="Serpin_sf"/>
</dbReference>
<evidence type="ECO:0000259" key="4">
    <source>
        <dbReference type="SMART" id="SM00093"/>
    </source>
</evidence>
<dbReference type="AlphaFoldDB" id="A0ABD2LFA7"/>
<evidence type="ECO:0000313" key="5">
    <source>
        <dbReference type="EMBL" id="KAL3113903.1"/>
    </source>
</evidence>
<proteinExistence type="inferred from homology"/>
<dbReference type="SUPFAM" id="SSF56574">
    <property type="entry name" value="Serpins"/>
    <property type="match status" value="1"/>
</dbReference>
<protein>
    <recommendedName>
        <fullName evidence="4">Serpin domain-containing protein</fullName>
    </recommendedName>
</protein>
<accession>A0ABD2LFA7</accession>
<sequence>MPNLLAVLLFTVIQFELGNSNDQQITTDKNAFNAEELCRPIDGTPFHNQCLNSSVVKQKGFIPRHLRPPWLNSSLFEDNELSEEKVKHDGCYGCYKGTNASNGMAPGEEYCACTYNGQMPNEKFGVIFGTINRKRPICLKTLQEMTFMPTCGNKYFDHIKHCAMVHFYDNDPEKEPRKPPKKEHGGGIPFTFPIEFRNRLCWDIFSSQIPDVFDGITLTLSGNCGYKSYHLPDLLAPNGRVQEMRGLQLDLQTGNAVQWRDPAGGYEYSNQTQLNWQPTDLKLMKQNGMPDGTLMYPNFVLRPVGQLEFVMDLFKHIYLHKNPEIYTSTTEDTVVAPQLAAIGLAIAYNGARGNTKAQIGKVLLDEGLSEQLMHNNNRQFLQEIQLLPSNDVFKLKMESKMFLSDSFDVLDQFKTKTNSFYGNNFEKINFRQGTEAANKINEFARKITAEGNVSDVIQPADIEPHQTKIVIVNVAHFHTNWGPLIGQFIYKNEEKFRFIGVPIGSDNDQLHLAIVVPNNQLDLSVVIKEFKSFKLFDLLTKSPKTEAKLILPPIKIDIFYELENVLPSLGIRNAFNQSTADFTGMNKSVPLFINKFIHKVSFSIANGTDTHFQCDDRRLYRLPGFEADESFAFFLVHNKKNILFAGSVGIKRRYYKKSEINQCCKDHDKCCNEDFVEGVPAAKKERKKPCDPPFCGCLRSAAGWDRLCEAVGATMCMTMLSFRDKPYQRYLGEYRSFQGCEKIKDVAPELTNEKYEADKKQKNHPECLLNMMCTPSGDVVQLRKCNQQGPVNKKVCPENEELGGPDCRWCDEQNCGLQQLVCYLGCENECLCVPGLLRDDKTGKCVEKGKCSVPKY</sequence>
<comment type="caution">
    <text evidence="5">The sequence shown here is derived from an EMBL/GenBank/DDBJ whole genome shotgun (WGS) entry which is preliminary data.</text>
</comment>
<feature type="domain" description="Serpin" evidence="4">
    <location>
        <begin position="311"/>
        <end position="651"/>
    </location>
</feature>
<feature type="chain" id="PRO_5044866018" description="Serpin domain-containing protein" evidence="3">
    <location>
        <begin position="21"/>
        <end position="856"/>
    </location>
</feature>
<gene>
    <name evidence="5" type="ORF">niasHT_012320</name>
</gene>
<dbReference type="Gene3D" id="3.30.497.10">
    <property type="entry name" value="Antithrombin, subunit I, domain 2"/>
    <property type="match status" value="1"/>
</dbReference>
<dbReference type="PANTHER" id="PTHR11461">
    <property type="entry name" value="SERINE PROTEASE INHIBITOR, SERPIN"/>
    <property type="match status" value="1"/>
</dbReference>
<dbReference type="Gene3D" id="2.30.39.10">
    <property type="entry name" value="Alpha-1-antitrypsin, domain 1"/>
    <property type="match status" value="1"/>
</dbReference>
<dbReference type="PANTHER" id="PTHR11461:SF211">
    <property type="entry name" value="GH10112P-RELATED"/>
    <property type="match status" value="1"/>
</dbReference>
<dbReference type="CDD" id="cd00172">
    <property type="entry name" value="serpin"/>
    <property type="match status" value="1"/>
</dbReference>
<dbReference type="InterPro" id="IPR000215">
    <property type="entry name" value="Serpin_fam"/>
</dbReference>
<organism evidence="5 6">
    <name type="scientific">Heterodera trifolii</name>
    <dbReference type="NCBI Taxonomy" id="157864"/>
    <lineage>
        <taxon>Eukaryota</taxon>
        <taxon>Metazoa</taxon>
        <taxon>Ecdysozoa</taxon>
        <taxon>Nematoda</taxon>
        <taxon>Chromadorea</taxon>
        <taxon>Rhabditida</taxon>
        <taxon>Tylenchina</taxon>
        <taxon>Tylenchomorpha</taxon>
        <taxon>Tylenchoidea</taxon>
        <taxon>Heteroderidae</taxon>
        <taxon>Heteroderinae</taxon>
        <taxon>Heterodera</taxon>
    </lineage>
</organism>
<reference evidence="5 6" key="1">
    <citation type="submission" date="2024-10" db="EMBL/GenBank/DDBJ databases">
        <authorList>
            <person name="Kim D."/>
        </authorList>
    </citation>
    <scope>NUCLEOTIDE SEQUENCE [LARGE SCALE GENOMIC DNA]</scope>
    <source>
        <strain evidence="5">BH-2024</strain>
    </source>
</reference>
<dbReference type="SMART" id="SM00093">
    <property type="entry name" value="SERPIN"/>
    <property type="match status" value="1"/>
</dbReference>
<dbReference type="InterPro" id="IPR042185">
    <property type="entry name" value="Serpin_sf_2"/>
</dbReference>
<comment type="similarity">
    <text evidence="1 2">Belongs to the serpin family.</text>
</comment>
<dbReference type="EMBL" id="JBICBT010000431">
    <property type="protein sequence ID" value="KAL3113903.1"/>
    <property type="molecule type" value="Genomic_DNA"/>
</dbReference>
<feature type="signal peptide" evidence="3">
    <location>
        <begin position="1"/>
        <end position="20"/>
    </location>
</feature>
<dbReference type="Pfam" id="PF00079">
    <property type="entry name" value="Serpin"/>
    <property type="match status" value="2"/>
</dbReference>
<dbReference type="InterPro" id="IPR023796">
    <property type="entry name" value="Serpin_dom"/>
</dbReference>
<name>A0ABD2LFA7_9BILA</name>
<dbReference type="Proteomes" id="UP001620626">
    <property type="component" value="Unassembled WGS sequence"/>
</dbReference>
<keyword evidence="6" id="KW-1185">Reference proteome</keyword>
<dbReference type="InterPro" id="IPR042178">
    <property type="entry name" value="Serpin_sf_1"/>
</dbReference>
<keyword evidence="3" id="KW-0732">Signal</keyword>
<evidence type="ECO:0000256" key="1">
    <source>
        <dbReference type="ARBA" id="ARBA00009500"/>
    </source>
</evidence>
<evidence type="ECO:0000256" key="3">
    <source>
        <dbReference type="SAM" id="SignalP"/>
    </source>
</evidence>
<evidence type="ECO:0000313" key="6">
    <source>
        <dbReference type="Proteomes" id="UP001620626"/>
    </source>
</evidence>
<evidence type="ECO:0000256" key="2">
    <source>
        <dbReference type="RuleBase" id="RU000411"/>
    </source>
</evidence>